<protein>
    <submittedName>
        <fullName evidence="2">Uncharacterized protein</fullName>
    </submittedName>
</protein>
<evidence type="ECO:0000313" key="2">
    <source>
        <dbReference type="EMBL" id="KAL0185178.1"/>
    </source>
</evidence>
<dbReference type="Proteomes" id="UP001529510">
    <property type="component" value="Unassembled WGS sequence"/>
</dbReference>
<dbReference type="EMBL" id="JAMKFB020000009">
    <property type="protein sequence ID" value="KAL0185178.1"/>
    <property type="molecule type" value="Genomic_DNA"/>
</dbReference>
<evidence type="ECO:0000256" key="1">
    <source>
        <dbReference type="SAM" id="MobiDB-lite"/>
    </source>
</evidence>
<feature type="non-terminal residue" evidence="2">
    <location>
        <position position="745"/>
    </location>
</feature>
<feature type="region of interest" description="Disordered" evidence="1">
    <location>
        <begin position="603"/>
        <end position="648"/>
    </location>
</feature>
<sequence length="745" mass="83275">DLECFRDYVMEYDYEEKFTVWKPASINDIKKEEPKSIIPTEIDEDTENYADVLNLRSLKRFSDDVEQIDLSILDFDFDDGILPTVETKSPASSDEFKSRNTTLKSFNQINSTEEAGLDNRQSSSKILNESREEASISDSKPEVMSNNETDSIISHFPVVDRKVRSVPTNPINEMESVSTNATLDIEINTNKVENASLSLETDSVSMNATHVENVSSSLETDSVSVNATHVENFSSSLETDSVSVNTTHVENVSSSLEIDSVSVNTTYAPTIETNITDAKNEAHIFPTNTSITSSDAPVGDRNITMEDDSPLPNSSESNFPLSNQTSESKTIIQEEANAKNSSELADGDLDSSGHVFIYQVPSPDSLSNHSETQTEEDFVLLDGGNLLEISTDFKTVVEYNVSPMDTLDEIGELTENTTRIEEVNSTKVNYTSEMFSQINSETESIFNLSSSSPLENSTLQSNESESSNATLSDSSLGLESEITENRTSSTNVTMKPYSDTTSEVFSSKSTENASFSLVPFNVSSSESEEEVVIYLKNNHSEAILTSHLDPKEEQWGYEGKHDLVHREIPEHMNKYISGKFAANLNKPKKKKVVHQRVKPRKGFGMKTKKRKEYKPQSRSVFSPKGFSPRGFAPSGLTPRGTRPVSSEDELMEKSIVIGVPRRDFNDYELYVPKHEQDADFDSIDHHPEEYEYVEYKDPYSKAADVQSPVLDVTSQHFLKMAGDKNTRTYFISVEEEEWDYAGYGQ</sequence>
<organism evidence="2 3">
    <name type="scientific">Cirrhinus mrigala</name>
    <name type="common">Mrigala</name>
    <dbReference type="NCBI Taxonomy" id="683832"/>
    <lineage>
        <taxon>Eukaryota</taxon>
        <taxon>Metazoa</taxon>
        <taxon>Chordata</taxon>
        <taxon>Craniata</taxon>
        <taxon>Vertebrata</taxon>
        <taxon>Euteleostomi</taxon>
        <taxon>Actinopterygii</taxon>
        <taxon>Neopterygii</taxon>
        <taxon>Teleostei</taxon>
        <taxon>Ostariophysi</taxon>
        <taxon>Cypriniformes</taxon>
        <taxon>Cyprinidae</taxon>
        <taxon>Labeoninae</taxon>
        <taxon>Labeonini</taxon>
        <taxon>Cirrhinus</taxon>
    </lineage>
</organism>
<feature type="compositionally biased region" description="Basic residues" evidence="1">
    <location>
        <begin position="603"/>
        <end position="612"/>
    </location>
</feature>
<gene>
    <name evidence="2" type="ORF">M9458_020875</name>
</gene>
<feature type="region of interest" description="Disordered" evidence="1">
    <location>
        <begin position="288"/>
        <end position="328"/>
    </location>
</feature>
<evidence type="ECO:0000313" key="3">
    <source>
        <dbReference type="Proteomes" id="UP001529510"/>
    </source>
</evidence>
<feature type="region of interest" description="Disordered" evidence="1">
    <location>
        <begin position="448"/>
        <end position="497"/>
    </location>
</feature>
<comment type="caution">
    <text evidence="2">The sequence shown here is derived from an EMBL/GenBank/DDBJ whole genome shotgun (WGS) entry which is preliminary data.</text>
</comment>
<keyword evidence="3" id="KW-1185">Reference proteome</keyword>
<reference evidence="2 3" key="1">
    <citation type="submission" date="2024-05" db="EMBL/GenBank/DDBJ databases">
        <title>Genome sequencing and assembly of Indian major carp, Cirrhinus mrigala (Hamilton, 1822).</title>
        <authorList>
            <person name="Mohindra V."/>
            <person name="Chowdhury L.M."/>
            <person name="Lal K."/>
            <person name="Jena J.K."/>
        </authorList>
    </citation>
    <scope>NUCLEOTIDE SEQUENCE [LARGE SCALE GENOMIC DNA]</scope>
    <source>
        <strain evidence="2">CM1030</strain>
        <tissue evidence="2">Blood</tissue>
    </source>
</reference>
<dbReference type="AlphaFoldDB" id="A0ABD0QHJ5"/>
<name>A0ABD0QHJ5_CIRMR</name>
<feature type="compositionally biased region" description="Polar residues" evidence="1">
    <location>
        <begin position="448"/>
        <end position="477"/>
    </location>
</feature>
<accession>A0ABD0QHJ5</accession>
<feature type="compositionally biased region" description="Polar residues" evidence="1">
    <location>
        <begin position="311"/>
        <end position="328"/>
    </location>
</feature>
<feature type="compositionally biased region" description="Polar residues" evidence="1">
    <location>
        <begin position="485"/>
        <end position="497"/>
    </location>
</feature>
<feature type="region of interest" description="Disordered" evidence="1">
    <location>
        <begin position="86"/>
        <end position="146"/>
    </location>
</feature>
<proteinExistence type="predicted"/>
<feature type="compositionally biased region" description="Polar residues" evidence="1">
    <location>
        <begin position="99"/>
        <end position="127"/>
    </location>
</feature>
<feature type="non-terminal residue" evidence="2">
    <location>
        <position position="1"/>
    </location>
</feature>